<sequence length="322" mass="37448">MQKKMTYLEVARAVLESATTPLKATQIWDRAVERGLDKNLASVGKTPEQTIAAQLYVDIRDKQDSIFMKASTKPTTFWLRTRENELQKGLESIMQTSKTSNEKQKGRGFHERDLHPLFVRFAKDYFDAYAKTIKHEKSKKTQSGQDKWNYPDIVGVHFPFNDYSERETLELSQNLNRRDFKIYSFELKVSLDFSNLKESYFQAVSNSSFANEGYLVVYEELDSEVFDELRRLHSSFGIGLIKLELEPTESSVLLPSLVRNLDFKTIDMLVNKNADFREFIDTINGDIQTNDKRRIATQLYDKVFDDETLENHILTHKITLKP</sequence>
<evidence type="ECO:0000256" key="1">
    <source>
        <dbReference type="ARBA" id="ARBA00023163"/>
    </source>
</evidence>
<keyword evidence="4" id="KW-1185">Reference proteome</keyword>
<comment type="caution">
    <text evidence="3">The sequence shown here is derived from an EMBL/GenBank/DDBJ whole genome shotgun (WGS) entry which is preliminary data.</text>
</comment>
<keyword evidence="1" id="KW-0804">Transcription</keyword>
<dbReference type="STRING" id="556267.HWAG_00506"/>
<dbReference type="InterPro" id="IPR007759">
    <property type="entry name" value="Asxl_HARE-HTH"/>
</dbReference>
<protein>
    <submittedName>
        <fullName evidence="3">HrgA protein</fullName>
    </submittedName>
</protein>
<evidence type="ECO:0000313" key="4">
    <source>
        <dbReference type="Proteomes" id="UP000233350"/>
    </source>
</evidence>
<proteinExistence type="predicted"/>
<dbReference type="RefSeq" id="WP_101313174.1">
    <property type="nucleotide sequence ID" value="NZ_CP063529.1"/>
</dbReference>
<dbReference type="Pfam" id="PF05066">
    <property type="entry name" value="HARE-HTH"/>
    <property type="match status" value="1"/>
</dbReference>
<accession>A0A2N3PIH7</accession>
<evidence type="ECO:0000259" key="2">
    <source>
        <dbReference type="PROSITE" id="PS51913"/>
    </source>
</evidence>
<organism evidence="3 4">
    <name type="scientific">Helicobacter winghamensis</name>
    <dbReference type="NCBI Taxonomy" id="157268"/>
    <lineage>
        <taxon>Bacteria</taxon>
        <taxon>Pseudomonadati</taxon>
        <taxon>Campylobacterota</taxon>
        <taxon>Epsilonproteobacteria</taxon>
        <taxon>Campylobacterales</taxon>
        <taxon>Helicobacteraceae</taxon>
        <taxon>Helicobacter</taxon>
    </lineage>
</organism>
<evidence type="ECO:0000313" key="3">
    <source>
        <dbReference type="EMBL" id="PKT80550.1"/>
    </source>
</evidence>
<feature type="domain" description="HTH HARE-type" evidence="2">
    <location>
        <begin position="5"/>
        <end position="82"/>
    </location>
</feature>
<name>A0A2N3PIH7_9HELI</name>
<dbReference type="AlphaFoldDB" id="A0A2N3PIH7"/>
<reference evidence="3 4" key="1">
    <citation type="submission" date="2016-07" db="EMBL/GenBank/DDBJ databases">
        <title>Detection of Helicobacter winghamensis from caecal content of red fox (Vulpes vulpes).</title>
        <authorList>
            <person name="Zanoni R.G."/>
            <person name="Florio D."/>
            <person name="Caffara M."/>
            <person name="Renzi M."/>
            <person name="Parisi A."/>
            <person name="Pasquali F."/>
            <person name="Manfreda G."/>
        </authorList>
    </citation>
    <scope>NUCLEOTIDE SEQUENCE [LARGE SCALE GENOMIC DNA]</scope>
    <source>
        <strain evidence="3 4">295_13</strain>
    </source>
</reference>
<gene>
    <name evidence="3" type="ORF">BCM31_03510</name>
</gene>
<dbReference type="EMBL" id="MBPK01000042">
    <property type="protein sequence ID" value="PKT80550.1"/>
    <property type="molecule type" value="Genomic_DNA"/>
</dbReference>
<dbReference type="Proteomes" id="UP000233350">
    <property type="component" value="Unassembled WGS sequence"/>
</dbReference>
<dbReference type="OrthoDB" id="5289528at2"/>
<dbReference type="PROSITE" id="PS51913">
    <property type="entry name" value="HTH_HARE"/>
    <property type="match status" value="1"/>
</dbReference>
<dbReference type="GO" id="GO:0006355">
    <property type="term" value="P:regulation of DNA-templated transcription"/>
    <property type="evidence" value="ECO:0007669"/>
    <property type="project" value="InterPro"/>
</dbReference>